<dbReference type="InterPro" id="IPR021589">
    <property type="entry name" value="Cut12"/>
</dbReference>
<feature type="compositionally biased region" description="Polar residues" evidence="1">
    <location>
        <begin position="77"/>
        <end position="94"/>
    </location>
</feature>
<feature type="region of interest" description="Disordered" evidence="1">
    <location>
        <begin position="186"/>
        <end position="212"/>
    </location>
</feature>
<feature type="region of interest" description="Disordered" evidence="1">
    <location>
        <begin position="612"/>
        <end position="658"/>
    </location>
</feature>
<dbReference type="AlphaFoldDB" id="A0A5M8PRW1"/>
<feature type="region of interest" description="Disordered" evidence="1">
    <location>
        <begin position="354"/>
        <end position="378"/>
    </location>
</feature>
<evidence type="ECO:0000313" key="3">
    <source>
        <dbReference type="EMBL" id="KAA6412157.1"/>
    </source>
</evidence>
<feature type="domain" description="Spindle pole body-associated protein cut12" evidence="2">
    <location>
        <begin position="167"/>
        <end position="307"/>
    </location>
</feature>
<dbReference type="Pfam" id="PF11500">
    <property type="entry name" value="Cut12"/>
    <property type="match status" value="1"/>
</dbReference>
<feature type="compositionally biased region" description="Basic and acidic residues" evidence="1">
    <location>
        <begin position="733"/>
        <end position="755"/>
    </location>
</feature>
<evidence type="ECO:0000256" key="1">
    <source>
        <dbReference type="SAM" id="MobiDB-lite"/>
    </source>
</evidence>
<name>A0A5M8PRW1_9LECA</name>
<feature type="region of interest" description="Disordered" evidence="1">
    <location>
        <begin position="1"/>
        <end position="31"/>
    </location>
</feature>
<gene>
    <name evidence="3" type="ORF">FRX48_04308</name>
</gene>
<protein>
    <recommendedName>
        <fullName evidence="2">Spindle pole body-associated protein cut12 domain-containing protein</fullName>
    </recommendedName>
</protein>
<feature type="region of interest" description="Disordered" evidence="1">
    <location>
        <begin position="69"/>
        <end position="97"/>
    </location>
</feature>
<dbReference type="Proteomes" id="UP000324767">
    <property type="component" value="Unassembled WGS sequence"/>
</dbReference>
<dbReference type="OrthoDB" id="5383703at2759"/>
<feature type="compositionally biased region" description="Basic and acidic residues" evidence="1">
    <location>
        <begin position="11"/>
        <end position="21"/>
    </location>
</feature>
<evidence type="ECO:0000259" key="2">
    <source>
        <dbReference type="Pfam" id="PF11500"/>
    </source>
</evidence>
<organism evidence="3 4">
    <name type="scientific">Lasallia pustulata</name>
    <dbReference type="NCBI Taxonomy" id="136370"/>
    <lineage>
        <taxon>Eukaryota</taxon>
        <taxon>Fungi</taxon>
        <taxon>Dikarya</taxon>
        <taxon>Ascomycota</taxon>
        <taxon>Pezizomycotina</taxon>
        <taxon>Lecanoromycetes</taxon>
        <taxon>OSLEUM clade</taxon>
        <taxon>Umbilicariomycetidae</taxon>
        <taxon>Umbilicariales</taxon>
        <taxon>Umbilicariaceae</taxon>
        <taxon>Lasallia</taxon>
    </lineage>
</organism>
<feature type="compositionally biased region" description="Basic and acidic residues" evidence="1">
    <location>
        <begin position="200"/>
        <end position="212"/>
    </location>
</feature>
<feature type="compositionally biased region" description="Polar residues" evidence="1">
    <location>
        <begin position="1"/>
        <end position="10"/>
    </location>
</feature>
<feature type="compositionally biased region" description="Pro residues" evidence="1">
    <location>
        <begin position="635"/>
        <end position="646"/>
    </location>
</feature>
<feature type="compositionally biased region" description="Polar residues" evidence="1">
    <location>
        <begin position="518"/>
        <end position="544"/>
    </location>
</feature>
<reference evidence="3 4" key="1">
    <citation type="submission" date="2019-09" db="EMBL/GenBank/DDBJ databases">
        <title>The hologenome of the rock-dwelling lichen Lasallia pustulata.</title>
        <authorList>
            <person name="Greshake Tzovaras B."/>
            <person name="Segers F."/>
            <person name="Bicker A."/>
            <person name="Dal Grande F."/>
            <person name="Otte J."/>
            <person name="Hankeln T."/>
            <person name="Schmitt I."/>
            <person name="Ebersberger I."/>
        </authorList>
    </citation>
    <scope>NUCLEOTIDE SEQUENCE [LARGE SCALE GENOMIC DNA]</scope>
    <source>
        <strain evidence="3">A1-1</strain>
    </source>
</reference>
<dbReference type="EMBL" id="VXIT01000006">
    <property type="protein sequence ID" value="KAA6412157.1"/>
    <property type="molecule type" value="Genomic_DNA"/>
</dbReference>
<proteinExistence type="predicted"/>
<feature type="region of interest" description="Disordered" evidence="1">
    <location>
        <begin position="706"/>
        <end position="755"/>
    </location>
</feature>
<feature type="compositionally biased region" description="Basic and acidic residues" evidence="1">
    <location>
        <begin position="505"/>
        <end position="515"/>
    </location>
</feature>
<evidence type="ECO:0000313" key="4">
    <source>
        <dbReference type="Proteomes" id="UP000324767"/>
    </source>
</evidence>
<feature type="region of interest" description="Disordered" evidence="1">
    <location>
        <begin position="468"/>
        <end position="544"/>
    </location>
</feature>
<accession>A0A5M8PRW1</accession>
<sequence length="755" mass="83846">MLGWLTSASRTDARQSQHEEGQSYISEPPETPAPVFAIRAFKTALFGTPHPDGSETNNQTQLVQLEIAEEEKRSPQEESSPSNARKASQNSKTLGNPMAKHDLFASPAKGILLTPGTGATRRKTVSFGALTVDACGKSGRGKSVEVLGVTPGDASDLWDLRDCESDQRGQTKLTKTLFKAHNELSAQKGPVEATESRAAFSRERPSDDHEKDKHSMMFTEETIDLDKPCSKSGQHWKAEYEKYHEKSNREMKKIIRYSQVAKSYAAKKDTEAMDLGEKLRKQLFKVTSMETKVAELAAQLATGISQGGHEDSRTEKIVSELTEQTALAMRYKQKAERYRARIRGNASASMAIDSLESESDKLENQASDGNRIDRTGSPDKLGEMTFLRDELARLRYRVTVAEDKAARLEEENFTLKKSLARVKECMGSYETRRKAREEYHKQKEAKLEAQKLEYKNRLAQMQVGSVHHKVPQLDAQQVGTQRDGPSRETDSSSKSSRHQGYFNVKEAETDNDAAHNGRGSNESTEALGHLSQSSTAARDTGSTSVKLKVKPDVDIWSTEEEGDNCMKDLAKATASPQRRDKGYYNDLDNEKATFALKEIIYNLVEGEALPKPVLPSDRPETARYVQKTHESTTTSPPPVLPSPEAPIPSTRRKAHDRRATVYSPRPSMVNFTSSPSKQFPIGRVRQNAVIASHRTTAAIDLAMRRSASAQLPSSRASSLRSALPPDRAAAAKARLEQRMAEKRKLQEKGKENARP</sequence>
<feature type="compositionally biased region" description="Low complexity" evidence="1">
    <location>
        <begin position="706"/>
        <end position="732"/>
    </location>
</feature>
<comment type="caution">
    <text evidence="3">The sequence shown here is derived from an EMBL/GenBank/DDBJ whole genome shotgun (WGS) entry which is preliminary data.</text>
</comment>